<dbReference type="Pfam" id="PF10127">
    <property type="entry name" value="RlaP"/>
    <property type="match status" value="1"/>
</dbReference>
<accession>A0A7W7YEG5</accession>
<dbReference type="InterPro" id="IPR018775">
    <property type="entry name" value="RlaP"/>
</dbReference>
<comment type="caution">
    <text evidence="1">The sequence shown here is derived from an EMBL/GenBank/DDBJ whole genome shotgun (WGS) entry which is preliminary data.</text>
</comment>
<name>A0A7W7YEG5_9BACT</name>
<keyword evidence="2" id="KW-1185">Reference proteome</keyword>
<reference evidence="1 2" key="1">
    <citation type="submission" date="2020-08" db="EMBL/GenBank/DDBJ databases">
        <title>Genomic Encyclopedia of Type Strains, Phase IV (KMG-IV): sequencing the most valuable type-strain genomes for metagenomic binning, comparative biology and taxonomic classification.</title>
        <authorList>
            <person name="Goeker M."/>
        </authorList>
    </citation>
    <scope>NUCLEOTIDE SEQUENCE [LARGE SCALE GENOMIC DNA]</scope>
    <source>
        <strain evidence="1 2">DSM 12252</strain>
    </source>
</reference>
<organism evidence="1 2">
    <name type="scientific">Prosthecobacter vanneervenii</name>
    <dbReference type="NCBI Taxonomy" id="48466"/>
    <lineage>
        <taxon>Bacteria</taxon>
        <taxon>Pseudomonadati</taxon>
        <taxon>Verrucomicrobiota</taxon>
        <taxon>Verrucomicrobiia</taxon>
        <taxon>Verrucomicrobiales</taxon>
        <taxon>Verrucomicrobiaceae</taxon>
        <taxon>Prosthecobacter</taxon>
    </lineage>
</organism>
<evidence type="ECO:0000313" key="1">
    <source>
        <dbReference type="EMBL" id="MBB5034365.1"/>
    </source>
</evidence>
<protein>
    <recommendedName>
        <fullName evidence="3">Nucleotidyltransferase</fullName>
    </recommendedName>
</protein>
<gene>
    <name evidence="1" type="ORF">HNQ65_003959</name>
</gene>
<dbReference type="AlphaFoldDB" id="A0A7W7YEG5"/>
<dbReference type="Proteomes" id="UP000590740">
    <property type="component" value="Unassembled WGS sequence"/>
</dbReference>
<dbReference type="PANTHER" id="PTHR34817:SF2">
    <property type="entry name" value="NUCLEOTIDYLTRANSFERASE"/>
    <property type="match status" value="1"/>
</dbReference>
<dbReference type="EMBL" id="JACHIG010000009">
    <property type="protein sequence ID" value="MBB5034365.1"/>
    <property type="molecule type" value="Genomic_DNA"/>
</dbReference>
<dbReference type="RefSeq" id="WP_184342107.1">
    <property type="nucleotide sequence ID" value="NZ_JACHIG010000009.1"/>
</dbReference>
<proteinExistence type="predicted"/>
<sequence length="258" mass="30384">MSANDVSLKVRSTLAQIETEQNVRVLYACESGSRAWGFASQDSDYDVRFLYVHRREWYLSIEDRRDVIEKPLSEELDVSGWELRKALRLLRKSNPPLLEWLKSPVVYHHDPVFTREFDELAGMFYSPRRCFSHYLHMASGNWREYLEGRDQVSLKKYLYVFRPLMACRWIERSLGQVPMLFQELVDAVLDEREVRDALEALVARKRAGCELSQSAPDETLSRFIATELKRLKALNDPEDSMGDMDELDLFFRRYALRN</sequence>
<evidence type="ECO:0000313" key="2">
    <source>
        <dbReference type="Proteomes" id="UP000590740"/>
    </source>
</evidence>
<evidence type="ECO:0008006" key="3">
    <source>
        <dbReference type="Google" id="ProtNLM"/>
    </source>
</evidence>
<dbReference type="PANTHER" id="PTHR34817">
    <property type="entry name" value="NUCLEOTIDYLTRANSFERASE"/>
    <property type="match status" value="1"/>
</dbReference>